<dbReference type="PANTHER" id="PTHR37826:SF2">
    <property type="entry name" value="ZINC-RIBBON DOMAIN-CONTAINING PROTEIN"/>
    <property type="match status" value="1"/>
</dbReference>
<protein>
    <submittedName>
        <fullName evidence="2">SPFH domain-containing protein</fullName>
    </submittedName>
</protein>
<name>A0A4U0P2H9_9SPHI</name>
<dbReference type="Proteomes" id="UP000306808">
    <property type="component" value="Unassembled WGS sequence"/>
</dbReference>
<organism evidence="2 3">
    <name type="scientific">Sphingobacterium olei</name>
    <dbReference type="NCBI Taxonomy" id="2571155"/>
    <lineage>
        <taxon>Bacteria</taxon>
        <taxon>Pseudomonadati</taxon>
        <taxon>Bacteroidota</taxon>
        <taxon>Sphingobacteriia</taxon>
        <taxon>Sphingobacteriales</taxon>
        <taxon>Sphingobacteriaceae</taxon>
        <taxon>Sphingobacterium</taxon>
    </lineage>
</organism>
<sequence>MGIFNFFKKQLSTVIEWNPQQSDVLLWKYPAKTDEIKNASKLIVSPGQGCILVYEGKVTDVLDQEGTYDIKTDNLPFITSLLKVMQFFESEHKVGLFYYRKAEVLNQGWGTSSPIKYVDAIYKIPIKLSAFGNFSYHLSNPLHVFTTLTGNVDRYTTETFREVLQSRIPQLLITYLASKKLPYTEIDTQLNAITTEVRAQLIAEFDQLGIRITDFRLQGNSFDAETEERIGRVADITADSMAAAEGGLTFEQLERLRALRDAARNESGLAGAGVALGAGMSMGNLFSQSINEITEPTKRVDPIEQLQKLKLLLDEHIITQEEFDKKKKDYLGNI</sequence>
<feature type="domain" description="SPFH" evidence="1">
    <location>
        <begin position="27"/>
        <end position="233"/>
    </location>
</feature>
<evidence type="ECO:0000313" key="3">
    <source>
        <dbReference type="Proteomes" id="UP000306808"/>
    </source>
</evidence>
<dbReference type="RefSeq" id="WP_136901153.1">
    <property type="nucleotide sequence ID" value="NZ_SUME01000003.1"/>
</dbReference>
<dbReference type="EMBL" id="SUME01000003">
    <property type="protein sequence ID" value="TJZ61507.1"/>
    <property type="molecule type" value="Genomic_DNA"/>
</dbReference>
<keyword evidence="3" id="KW-1185">Reference proteome</keyword>
<dbReference type="OrthoDB" id="9764015at2"/>
<gene>
    <name evidence="2" type="ORF">FAZ15_09970</name>
</gene>
<dbReference type="PANTHER" id="PTHR37826">
    <property type="entry name" value="FLOTILLIN BAND_7_5 DOMAIN PROTEIN"/>
    <property type="match status" value="1"/>
</dbReference>
<evidence type="ECO:0000313" key="2">
    <source>
        <dbReference type="EMBL" id="TJZ61507.1"/>
    </source>
</evidence>
<comment type="caution">
    <text evidence="2">The sequence shown here is derived from an EMBL/GenBank/DDBJ whole genome shotgun (WGS) entry which is preliminary data.</text>
</comment>
<reference evidence="2 3" key="1">
    <citation type="submission" date="2019-04" db="EMBL/GenBank/DDBJ databases">
        <title>Sphingobacterium olei sp. nov., isolated from oil-contaminated soil.</title>
        <authorList>
            <person name="Liu B."/>
        </authorList>
    </citation>
    <scope>NUCLEOTIDE SEQUENCE [LARGE SCALE GENOMIC DNA]</scope>
    <source>
        <strain evidence="2 3">HAL-9</strain>
    </source>
</reference>
<dbReference type="AlphaFoldDB" id="A0A4U0P2H9"/>
<dbReference type="CDD" id="cd03408">
    <property type="entry name" value="SPFH_like_u1"/>
    <property type="match status" value="1"/>
</dbReference>
<evidence type="ECO:0000259" key="1">
    <source>
        <dbReference type="Pfam" id="PF13421"/>
    </source>
</evidence>
<proteinExistence type="predicted"/>
<accession>A0A4U0P2H9</accession>
<dbReference type="Pfam" id="PF13421">
    <property type="entry name" value="Band_7_1"/>
    <property type="match status" value="1"/>
</dbReference>
<dbReference type="InterPro" id="IPR033880">
    <property type="entry name" value="SPFH_YdjI"/>
</dbReference>